<feature type="domain" description="GTD-binding" evidence="8">
    <location>
        <begin position="329"/>
        <end position="427"/>
    </location>
</feature>
<evidence type="ECO:0000256" key="6">
    <source>
        <dbReference type="SAM" id="MobiDB-lite"/>
    </source>
</evidence>
<feature type="compositionally biased region" description="Polar residues" evidence="6">
    <location>
        <begin position="477"/>
        <end position="497"/>
    </location>
</feature>
<dbReference type="PANTHER" id="PTHR31448:SF9">
    <property type="entry name" value="MYOSIN-BINDING PROTEIN 6-RELATED"/>
    <property type="match status" value="1"/>
</dbReference>
<evidence type="ECO:0000256" key="1">
    <source>
        <dbReference type="ARBA" id="ARBA00004167"/>
    </source>
</evidence>
<organism evidence="9 11">
    <name type="scientific">Medicago truncatula</name>
    <name type="common">Barrel medic</name>
    <name type="synonym">Medicago tribuloides</name>
    <dbReference type="NCBI Taxonomy" id="3880"/>
    <lineage>
        <taxon>Eukaryota</taxon>
        <taxon>Viridiplantae</taxon>
        <taxon>Streptophyta</taxon>
        <taxon>Embryophyta</taxon>
        <taxon>Tracheophyta</taxon>
        <taxon>Spermatophyta</taxon>
        <taxon>Magnoliopsida</taxon>
        <taxon>eudicotyledons</taxon>
        <taxon>Gunneridae</taxon>
        <taxon>Pentapetalae</taxon>
        <taxon>rosids</taxon>
        <taxon>fabids</taxon>
        <taxon>Fabales</taxon>
        <taxon>Fabaceae</taxon>
        <taxon>Papilionoideae</taxon>
        <taxon>50 kb inversion clade</taxon>
        <taxon>NPAAA clade</taxon>
        <taxon>Hologalegina</taxon>
        <taxon>IRL clade</taxon>
        <taxon>Trifolieae</taxon>
        <taxon>Medicago</taxon>
    </lineage>
</organism>
<keyword evidence="5" id="KW-0175">Coiled coil</keyword>
<reference evidence="9 11" key="2">
    <citation type="journal article" date="2014" name="BMC Genomics">
        <title>An improved genome release (version Mt4.0) for the model legume Medicago truncatula.</title>
        <authorList>
            <person name="Tang H."/>
            <person name="Krishnakumar V."/>
            <person name="Bidwell S."/>
            <person name="Rosen B."/>
            <person name="Chan A."/>
            <person name="Zhou S."/>
            <person name="Gentzbittel L."/>
            <person name="Childs K.L."/>
            <person name="Yandell M."/>
            <person name="Gundlach H."/>
            <person name="Mayer K.F."/>
            <person name="Schwartz D.C."/>
            <person name="Town C.D."/>
        </authorList>
    </citation>
    <scope>GENOME REANNOTATION</scope>
    <source>
        <strain evidence="9">A17</strain>
        <strain evidence="10 11">cv. Jemalong A17</strain>
    </source>
</reference>
<dbReference type="InterPro" id="IPR007656">
    <property type="entry name" value="GTD-bd"/>
</dbReference>
<reference evidence="9 11" key="1">
    <citation type="journal article" date="2011" name="Nature">
        <title>The Medicago genome provides insight into the evolution of rhizobial symbioses.</title>
        <authorList>
            <person name="Young N.D."/>
            <person name="Debelle F."/>
            <person name="Oldroyd G.E."/>
            <person name="Geurts R."/>
            <person name="Cannon S.B."/>
            <person name="Udvardi M.K."/>
            <person name="Benedito V.A."/>
            <person name="Mayer K.F."/>
            <person name="Gouzy J."/>
            <person name="Schoof H."/>
            <person name="Van de Peer Y."/>
            <person name="Proost S."/>
            <person name="Cook D.R."/>
            <person name="Meyers B.C."/>
            <person name="Spannagl M."/>
            <person name="Cheung F."/>
            <person name="De Mita S."/>
            <person name="Krishnakumar V."/>
            <person name="Gundlach H."/>
            <person name="Zhou S."/>
            <person name="Mudge J."/>
            <person name="Bharti A.K."/>
            <person name="Murray J.D."/>
            <person name="Naoumkina M.A."/>
            <person name="Rosen B."/>
            <person name="Silverstein K.A."/>
            <person name="Tang H."/>
            <person name="Rombauts S."/>
            <person name="Zhao P.X."/>
            <person name="Zhou P."/>
            <person name="Barbe V."/>
            <person name="Bardou P."/>
            <person name="Bechner M."/>
            <person name="Bellec A."/>
            <person name="Berger A."/>
            <person name="Berges H."/>
            <person name="Bidwell S."/>
            <person name="Bisseling T."/>
            <person name="Choisne N."/>
            <person name="Couloux A."/>
            <person name="Denny R."/>
            <person name="Deshpande S."/>
            <person name="Dai X."/>
            <person name="Doyle J.J."/>
            <person name="Dudez A.M."/>
            <person name="Farmer A.D."/>
            <person name="Fouteau S."/>
            <person name="Franken C."/>
            <person name="Gibelin C."/>
            <person name="Gish J."/>
            <person name="Goldstein S."/>
            <person name="Gonzalez A.J."/>
            <person name="Green P.J."/>
            <person name="Hallab A."/>
            <person name="Hartog M."/>
            <person name="Hua A."/>
            <person name="Humphray S.J."/>
            <person name="Jeong D.H."/>
            <person name="Jing Y."/>
            <person name="Jocker A."/>
            <person name="Kenton S.M."/>
            <person name="Kim D.J."/>
            <person name="Klee K."/>
            <person name="Lai H."/>
            <person name="Lang C."/>
            <person name="Lin S."/>
            <person name="Macmil S.L."/>
            <person name="Magdelenat G."/>
            <person name="Matthews L."/>
            <person name="McCorrison J."/>
            <person name="Monaghan E.L."/>
            <person name="Mun J.H."/>
            <person name="Najar F.Z."/>
            <person name="Nicholson C."/>
            <person name="Noirot C."/>
            <person name="O'Bleness M."/>
            <person name="Paule C.R."/>
            <person name="Poulain J."/>
            <person name="Prion F."/>
            <person name="Qin B."/>
            <person name="Qu C."/>
            <person name="Retzel E.F."/>
            <person name="Riddle C."/>
            <person name="Sallet E."/>
            <person name="Samain S."/>
            <person name="Samson N."/>
            <person name="Sanders I."/>
            <person name="Saurat O."/>
            <person name="Scarpelli C."/>
            <person name="Schiex T."/>
            <person name="Segurens B."/>
            <person name="Severin A.J."/>
            <person name="Sherrier D.J."/>
            <person name="Shi R."/>
            <person name="Sims S."/>
            <person name="Singer S.R."/>
            <person name="Sinharoy S."/>
            <person name="Sterck L."/>
            <person name="Viollet A."/>
            <person name="Wang B.B."/>
            <person name="Wang K."/>
            <person name="Wang M."/>
            <person name="Wang X."/>
            <person name="Warfsmann J."/>
            <person name="Weissenbach J."/>
            <person name="White D.D."/>
            <person name="White J.D."/>
            <person name="Wiley G.B."/>
            <person name="Wincker P."/>
            <person name="Xing Y."/>
            <person name="Yang L."/>
            <person name="Yao Z."/>
            <person name="Ying F."/>
            <person name="Zhai J."/>
            <person name="Zhou L."/>
            <person name="Zuber A."/>
            <person name="Denarie J."/>
            <person name="Dixon R.A."/>
            <person name="May G.D."/>
            <person name="Schwartz D.C."/>
            <person name="Rogers J."/>
            <person name="Quetier F."/>
            <person name="Town C.D."/>
            <person name="Roe B.A."/>
        </authorList>
    </citation>
    <scope>NUCLEOTIDE SEQUENCE [LARGE SCALE GENOMIC DNA]</scope>
    <source>
        <strain evidence="9">A17</strain>
        <strain evidence="10 11">cv. Jemalong A17</strain>
    </source>
</reference>
<dbReference type="InterPro" id="IPR039306">
    <property type="entry name" value="MYOB"/>
</dbReference>
<evidence type="ECO:0000259" key="8">
    <source>
        <dbReference type="PROSITE" id="PS51775"/>
    </source>
</evidence>
<evidence type="ECO:0000313" key="10">
    <source>
        <dbReference type="EnsemblPlants" id="KEH16489"/>
    </source>
</evidence>
<dbReference type="HOGENOM" id="CLU_009392_3_0_1"/>
<name>A0A072TG08_MEDTR</name>
<feature type="region of interest" description="Disordered" evidence="6">
    <location>
        <begin position="188"/>
        <end position="209"/>
    </location>
</feature>
<feature type="coiled-coil region" evidence="5">
    <location>
        <begin position="363"/>
        <end position="436"/>
    </location>
</feature>
<keyword evidence="3 7" id="KW-1133">Transmembrane helix</keyword>
<evidence type="ECO:0000256" key="3">
    <source>
        <dbReference type="ARBA" id="ARBA00022989"/>
    </source>
</evidence>
<proteinExistence type="predicted"/>
<dbReference type="Proteomes" id="UP000002051">
    <property type="component" value="Unassembled WGS sequence"/>
</dbReference>
<comment type="subcellular location">
    <subcellularLocation>
        <location evidence="1">Membrane</location>
        <topology evidence="1">Single-pass membrane protein</topology>
    </subcellularLocation>
</comment>
<evidence type="ECO:0000256" key="2">
    <source>
        <dbReference type="ARBA" id="ARBA00022692"/>
    </source>
</evidence>
<dbReference type="STRING" id="3880.A0A072TG08"/>
<keyword evidence="2 7" id="KW-0812">Transmembrane</keyword>
<dbReference type="PROSITE" id="PS51775">
    <property type="entry name" value="GTD_BINDING"/>
    <property type="match status" value="1"/>
</dbReference>
<protein>
    <submittedName>
        <fullName evidence="9">Zein-binding protein</fullName>
    </submittedName>
</protein>
<feature type="transmembrane region" description="Helical" evidence="7">
    <location>
        <begin position="20"/>
        <end position="44"/>
    </location>
</feature>
<dbReference type="GO" id="GO:0016020">
    <property type="term" value="C:membrane"/>
    <property type="evidence" value="ECO:0007669"/>
    <property type="project" value="UniProtKB-SubCell"/>
</dbReference>
<evidence type="ECO:0000256" key="5">
    <source>
        <dbReference type="SAM" id="Coils"/>
    </source>
</evidence>
<evidence type="ECO:0000256" key="7">
    <source>
        <dbReference type="SAM" id="Phobius"/>
    </source>
</evidence>
<keyword evidence="4 7" id="KW-0472">Membrane</keyword>
<dbReference type="EnsemblPlants" id="KEH16489">
    <property type="protein sequence ID" value="KEH16489"/>
    <property type="gene ID" value="MTR_0168s0060"/>
</dbReference>
<gene>
    <name evidence="9" type="ORF">MTR_0168s0060</name>
</gene>
<dbReference type="EMBL" id="KL402893">
    <property type="protein sequence ID" value="KEH16489.1"/>
    <property type="molecule type" value="Genomic_DNA"/>
</dbReference>
<dbReference type="AlphaFoldDB" id="A0A072TG08"/>
<dbReference type="PANTHER" id="PTHR31448">
    <property type="entry name" value="MYOSIN-BINDING PROTEIN 2"/>
    <property type="match status" value="1"/>
</dbReference>
<evidence type="ECO:0000313" key="9">
    <source>
        <dbReference type="EMBL" id="KEH16489.1"/>
    </source>
</evidence>
<keyword evidence="11" id="KW-1185">Reference proteome</keyword>
<dbReference type="GO" id="GO:0080115">
    <property type="term" value="F:myosin XI tail binding"/>
    <property type="evidence" value="ECO:0007669"/>
    <property type="project" value="UniProtKB-ARBA"/>
</dbReference>
<feature type="region of interest" description="Disordered" evidence="6">
    <location>
        <begin position="477"/>
        <end position="513"/>
    </location>
</feature>
<evidence type="ECO:0000313" key="11">
    <source>
        <dbReference type="Proteomes" id="UP000002051"/>
    </source>
</evidence>
<sequence>MASRSFSHFVEEALGKFPHLVIYIFLEWVLIFILFLDGFLAFIANEYARFFELKIPCWLCTRFDHAMVHRNPDFYYNESVCEAHKKDMSSLAFCHNHKKLSDIRKMCEGCLLSFATEKESDCDTYKSLVGILHKDLECFVEDGQPIQLSLKDDDGLMMQLDRNSTQKCSCCGKPLKVKSSSPYIAKARHSEARAPTPSPRAFPFSSSKNDHPHSLDLPHIGYTPLKFMSPNDSEHLEEDDGHHNVKMREDIKTTVPLLADGDDIHDDSSKFTPTFTRGNKFFGIPLSDSTNNSPRWSYRFNKKSPLEKTEFASDSHEVMNSVQNDFDDAIVNNLKRQVRLDRKSLMALYMDLDEERSASAVAANNAMAMITRLQAEKAAVQMEALQYQRMMEEQAEYDEEALEATNDMLIKREEEIRALEAELDFYRNKYGTLIEESGGGNTPSYRLNEARGEDFKDIKADKTYLLGRMKKIENRSPFSETGSYSLHSDSDSVNNIDSETDTNTDTRHDTDTDMLTRLII</sequence>
<evidence type="ECO:0000256" key="4">
    <source>
        <dbReference type="ARBA" id="ARBA00023136"/>
    </source>
</evidence>
<dbReference type="Pfam" id="PF04576">
    <property type="entry name" value="Zein-binding"/>
    <property type="match status" value="1"/>
</dbReference>
<accession>A0A072TG08</accession>
<reference evidence="10" key="3">
    <citation type="submission" date="2015-06" db="UniProtKB">
        <authorList>
            <consortium name="EnsemblPlants"/>
        </authorList>
    </citation>
    <scope>IDENTIFICATION</scope>
    <source>
        <strain evidence="10">cv. Jemalong A17</strain>
    </source>
</reference>